<dbReference type="PROSITE" id="PS51186">
    <property type="entry name" value="GNAT"/>
    <property type="match status" value="1"/>
</dbReference>
<evidence type="ECO:0000259" key="3">
    <source>
        <dbReference type="PROSITE" id="PS51186"/>
    </source>
</evidence>
<dbReference type="Gene3D" id="3.40.630.30">
    <property type="match status" value="1"/>
</dbReference>
<keyword evidence="1 4" id="KW-0808">Transferase</keyword>
<dbReference type="PANTHER" id="PTHR43420">
    <property type="entry name" value="ACETYLTRANSFERASE"/>
    <property type="match status" value="1"/>
</dbReference>
<protein>
    <submittedName>
        <fullName evidence="4">GNAT family N-acetyltransferase</fullName>
    </submittedName>
</protein>
<gene>
    <name evidence="4" type="ORF">FME95_11985</name>
</gene>
<dbReference type="InterPro" id="IPR016181">
    <property type="entry name" value="Acyl_CoA_acyltransferase"/>
</dbReference>
<organism evidence="4 5">
    <name type="scientific">Reinekea thalattae</name>
    <dbReference type="NCBI Taxonomy" id="2593301"/>
    <lineage>
        <taxon>Bacteria</taxon>
        <taxon>Pseudomonadati</taxon>
        <taxon>Pseudomonadota</taxon>
        <taxon>Gammaproteobacteria</taxon>
        <taxon>Oceanospirillales</taxon>
        <taxon>Saccharospirillaceae</taxon>
        <taxon>Reinekea</taxon>
    </lineage>
</organism>
<dbReference type="Pfam" id="PF00583">
    <property type="entry name" value="Acetyltransf_1"/>
    <property type="match status" value="1"/>
</dbReference>
<reference evidence="4 5" key="1">
    <citation type="submission" date="2019-07" db="EMBL/GenBank/DDBJ databases">
        <title>Reinekea sp. strain SSH23 genome sequencing and assembly.</title>
        <authorList>
            <person name="Kim I."/>
        </authorList>
    </citation>
    <scope>NUCLEOTIDE SEQUENCE [LARGE SCALE GENOMIC DNA]</scope>
    <source>
        <strain evidence="4 5">SSH23</strain>
    </source>
</reference>
<feature type="domain" description="N-acetyltransferase" evidence="3">
    <location>
        <begin position="3"/>
        <end position="163"/>
    </location>
</feature>
<evidence type="ECO:0000256" key="2">
    <source>
        <dbReference type="ARBA" id="ARBA00023315"/>
    </source>
</evidence>
<proteinExistence type="predicted"/>
<dbReference type="InterPro" id="IPR050680">
    <property type="entry name" value="YpeA/RimI_acetyltransf"/>
</dbReference>
<evidence type="ECO:0000313" key="4">
    <source>
        <dbReference type="EMBL" id="TXR52126.1"/>
    </source>
</evidence>
<keyword evidence="5" id="KW-1185">Reference proteome</keyword>
<dbReference type="RefSeq" id="WP_147714722.1">
    <property type="nucleotide sequence ID" value="NZ_VKAD01000002.1"/>
</dbReference>
<dbReference type="InterPro" id="IPR000182">
    <property type="entry name" value="GNAT_dom"/>
</dbReference>
<name>A0A5C8Z5E3_9GAMM</name>
<dbReference type="AlphaFoldDB" id="A0A5C8Z5E3"/>
<accession>A0A5C8Z5E3</accession>
<dbReference type="EMBL" id="VKAD01000002">
    <property type="protein sequence ID" value="TXR52126.1"/>
    <property type="molecule type" value="Genomic_DNA"/>
</dbReference>
<dbReference type="CDD" id="cd04301">
    <property type="entry name" value="NAT_SF"/>
    <property type="match status" value="1"/>
</dbReference>
<keyword evidence="2" id="KW-0012">Acyltransferase</keyword>
<dbReference type="GO" id="GO:0016747">
    <property type="term" value="F:acyltransferase activity, transferring groups other than amino-acyl groups"/>
    <property type="evidence" value="ECO:0007669"/>
    <property type="project" value="InterPro"/>
</dbReference>
<dbReference type="OrthoDB" id="9775804at2"/>
<comment type="caution">
    <text evidence="4">The sequence shown here is derived from an EMBL/GenBank/DDBJ whole genome shotgun (WGS) entry which is preliminary data.</text>
</comment>
<sequence>MSIIVRRAEANDARAIKEVYEGKAAYGNTLQLPKPSYELWQQRFSNVPENVYAYVALIEDEVVGNLGFHVQTNPRRRHVATFGMGVKDNFTGQGVGSALLATAIDLADNWLNIKRIEITAFVDNTSAISLYKKFGFVIEGEAPAYAFRNGEFASVYHMARVVS</sequence>
<dbReference type="SUPFAM" id="SSF55729">
    <property type="entry name" value="Acyl-CoA N-acyltransferases (Nat)"/>
    <property type="match status" value="1"/>
</dbReference>
<dbReference type="PANTHER" id="PTHR43420:SF49">
    <property type="entry name" value="AMINO GROUP ACETYL TRANSFERASE"/>
    <property type="match status" value="1"/>
</dbReference>
<dbReference type="Proteomes" id="UP000321764">
    <property type="component" value="Unassembled WGS sequence"/>
</dbReference>
<evidence type="ECO:0000313" key="5">
    <source>
        <dbReference type="Proteomes" id="UP000321764"/>
    </source>
</evidence>
<evidence type="ECO:0000256" key="1">
    <source>
        <dbReference type="ARBA" id="ARBA00022679"/>
    </source>
</evidence>